<dbReference type="InterPro" id="IPR011200">
    <property type="entry name" value="UCP012608"/>
</dbReference>
<reference evidence="3" key="1">
    <citation type="submission" date="2018-09" db="EMBL/GenBank/DDBJ databases">
        <title>Paracoccus onubensis nov. sp. a moderate halophilic bacterium isolated from Gruta de las Maravillas (Aracena, Spain).</title>
        <authorList>
            <person name="Jurado V."/>
            <person name="Gutierrez-Patricio S."/>
            <person name="Gonzalez-Pimentel J.L."/>
            <person name="Miller A.Z."/>
            <person name="Laiz L."/>
            <person name="Saiz-Jimenez C."/>
        </authorList>
    </citation>
    <scope>NUCLEOTIDE SEQUENCE [LARGE SCALE GENOMIC DNA]</scope>
    <source>
        <strain evidence="3">DSM 26381</strain>
    </source>
</reference>
<dbReference type="PIRSF" id="PIRSF012608">
    <property type="entry name" value="UCP012608"/>
    <property type="match status" value="1"/>
</dbReference>
<evidence type="ECO:0000313" key="3">
    <source>
        <dbReference type="Proteomes" id="UP000283587"/>
    </source>
</evidence>
<dbReference type="RefSeq" id="WP_119897442.1">
    <property type="nucleotide sequence ID" value="NZ_QNRC01000008.1"/>
</dbReference>
<dbReference type="Pfam" id="PF10094">
    <property type="entry name" value="DUF2332"/>
    <property type="match status" value="1"/>
</dbReference>
<proteinExistence type="predicted"/>
<protein>
    <submittedName>
        <fullName evidence="2">DUF2332 domain-containing protein</fullName>
    </submittedName>
</protein>
<evidence type="ECO:0000256" key="1">
    <source>
        <dbReference type="SAM" id="MobiDB-lite"/>
    </source>
</evidence>
<comment type="caution">
    <text evidence="2">The sequence shown here is derived from an EMBL/GenBank/DDBJ whole genome shotgun (WGS) entry which is preliminary data.</text>
</comment>
<gene>
    <name evidence="2" type="ORF">D3P05_06895</name>
</gene>
<dbReference type="EMBL" id="QZEW01000023">
    <property type="protein sequence ID" value="RJL18542.1"/>
    <property type="molecule type" value="Genomic_DNA"/>
</dbReference>
<accession>A0A419A8U9</accession>
<dbReference type="AlphaFoldDB" id="A0A419A8U9"/>
<keyword evidence="3" id="KW-1185">Reference proteome</keyword>
<evidence type="ECO:0000313" key="2">
    <source>
        <dbReference type="EMBL" id="RJL18542.1"/>
    </source>
</evidence>
<dbReference type="OrthoDB" id="7666987at2"/>
<name>A0A419A8U9_9RHOB</name>
<feature type="region of interest" description="Disordered" evidence="1">
    <location>
        <begin position="167"/>
        <end position="195"/>
    </location>
</feature>
<sequence length="371" mass="39400">MSGDAVRAAFRRQAEACRVLGSPLTAQLCDHLAEALQPGQGALARRVLGWTGDPGPAADSLPLRLCGGLHGLVLAGRAPELRAAYARGEVGAELLLEVLARHEDDLLGWLDNPPQTNEVARSAAIIAAARFAQALAPLPIRALELGASAGLNLNFHRYHLAPQGVQEGAQKGTEKGALPPSGARAPDSPGIFGPGEKSGRVVLAPEWRGEVPGGRLEVAEAVGVDLRPVDPVADALRLTAYCWADQEARLERLRGALEIARRHRPKVAAGDAGAWLEARLAEPAPGRLGFVFHTVAWQYFPAATQADCEGAIRRAGARAGVSAPLAHFSMEADGGQGAALRLRLWDGKERCWSLGRADFHGRWIDWAPEQL</sequence>
<dbReference type="Proteomes" id="UP000283587">
    <property type="component" value="Unassembled WGS sequence"/>
</dbReference>
<organism evidence="2 3">
    <name type="scientific">Paracoccus siganidrum</name>
    <dbReference type="NCBI Taxonomy" id="1276757"/>
    <lineage>
        <taxon>Bacteria</taxon>
        <taxon>Pseudomonadati</taxon>
        <taxon>Pseudomonadota</taxon>
        <taxon>Alphaproteobacteria</taxon>
        <taxon>Rhodobacterales</taxon>
        <taxon>Paracoccaceae</taxon>
        <taxon>Paracoccus</taxon>
    </lineage>
</organism>